<protein>
    <submittedName>
        <fullName evidence="1">Immunity 53 family protein</fullName>
    </submittedName>
</protein>
<name>A0ABS8ACV3_9BACT</name>
<sequence>MDLLQRIQRWYLINCNGDWEHSYGISITTLDNPGWWVKIDLQETCLEKAELTQQSTVERSFTNWVSWHIKNQQFVAFGGPENLDEILSYFLNEVLPQQGDPKFKYRVCIPLRDYPGSIWRLANASIVNECQLKILSFFPPEDSASYIIHDENSFKPFEELKATSLADAVAVAKPGDIITVTIEEHLFSTNLGYTDTVLG</sequence>
<keyword evidence="2" id="KW-1185">Reference proteome</keyword>
<dbReference type="Pfam" id="PF15580">
    <property type="entry name" value="Imm53"/>
    <property type="match status" value="1"/>
</dbReference>
<dbReference type="Proteomes" id="UP001165297">
    <property type="component" value="Unassembled WGS sequence"/>
</dbReference>
<dbReference type="EMBL" id="JAJADQ010000004">
    <property type="protein sequence ID" value="MCB2377767.1"/>
    <property type="molecule type" value="Genomic_DNA"/>
</dbReference>
<reference evidence="1" key="1">
    <citation type="submission" date="2021-10" db="EMBL/GenBank/DDBJ databases">
        <authorList>
            <person name="Dean J.D."/>
            <person name="Kim M.K."/>
            <person name="Newey C.N."/>
            <person name="Stoker T.S."/>
            <person name="Thompson D.W."/>
            <person name="Grose J.H."/>
        </authorList>
    </citation>
    <scope>NUCLEOTIDE SEQUENCE</scope>
    <source>
        <strain evidence="1">BT635</strain>
    </source>
</reference>
<gene>
    <name evidence="1" type="ORF">LGH70_09255</name>
</gene>
<evidence type="ECO:0000313" key="1">
    <source>
        <dbReference type="EMBL" id="MCB2377767.1"/>
    </source>
</evidence>
<organism evidence="1 2">
    <name type="scientific">Hymenobacter nitidus</name>
    <dbReference type="NCBI Taxonomy" id="2880929"/>
    <lineage>
        <taxon>Bacteria</taxon>
        <taxon>Pseudomonadati</taxon>
        <taxon>Bacteroidota</taxon>
        <taxon>Cytophagia</taxon>
        <taxon>Cytophagales</taxon>
        <taxon>Hymenobacteraceae</taxon>
        <taxon>Hymenobacter</taxon>
    </lineage>
</organism>
<accession>A0ABS8ACV3</accession>
<comment type="caution">
    <text evidence="1">The sequence shown here is derived from an EMBL/GenBank/DDBJ whole genome shotgun (WGS) entry which is preliminary data.</text>
</comment>
<proteinExistence type="predicted"/>
<evidence type="ECO:0000313" key="2">
    <source>
        <dbReference type="Proteomes" id="UP001165297"/>
    </source>
</evidence>
<dbReference type="InterPro" id="IPR028228">
    <property type="entry name" value="Imm53"/>
</dbReference>